<dbReference type="GO" id="GO:0008483">
    <property type="term" value="F:transaminase activity"/>
    <property type="evidence" value="ECO:0007669"/>
    <property type="project" value="UniProtKB-KW"/>
</dbReference>
<dbReference type="Proteomes" id="UP000319852">
    <property type="component" value="Chromosome"/>
</dbReference>
<protein>
    <submittedName>
        <fullName evidence="1">Aspartate aminotransferase</fullName>
    </submittedName>
</protein>
<dbReference type="EMBL" id="CP036263">
    <property type="protein sequence ID" value="QDS96859.1"/>
    <property type="molecule type" value="Genomic_DNA"/>
</dbReference>
<proteinExistence type="predicted"/>
<keyword evidence="1" id="KW-0808">Transferase</keyword>
<dbReference type="KEGG" id="amob:HG15A2_01170"/>
<evidence type="ECO:0000313" key="1">
    <source>
        <dbReference type="EMBL" id="QDS96859.1"/>
    </source>
</evidence>
<sequence length="117" mass="12950">MTHKIFGLKGLHGRQNTQSLQVRFYQIAFDAANLPQGGTYFLYTPSPKGLEGPGVQFANAEEASQFLIKEQSICTVPWDDAGSFLRFSVTYVAEDEAAEDALMAETEARLKSLQPVF</sequence>
<name>A0A517MPQ6_9BACT</name>
<gene>
    <name evidence="1" type="ORF">HG15A2_01170</name>
</gene>
<dbReference type="AlphaFoldDB" id="A0A517MPQ6"/>
<organism evidence="1 2">
    <name type="scientific">Adhaeretor mobilis</name>
    <dbReference type="NCBI Taxonomy" id="1930276"/>
    <lineage>
        <taxon>Bacteria</taxon>
        <taxon>Pseudomonadati</taxon>
        <taxon>Planctomycetota</taxon>
        <taxon>Planctomycetia</taxon>
        <taxon>Pirellulales</taxon>
        <taxon>Lacipirellulaceae</taxon>
        <taxon>Adhaeretor</taxon>
    </lineage>
</organism>
<accession>A0A517MPQ6</accession>
<keyword evidence="1" id="KW-0032">Aminotransferase</keyword>
<evidence type="ECO:0000313" key="2">
    <source>
        <dbReference type="Proteomes" id="UP000319852"/>
    </source>
</evidence>
<keyword evidence="2" id="KW-1185">Reference proteome</keyword>
<reference evidence="1 2" key="1">
    <citation type="submission" date="2019-02" db="EMBL/GenBank/DDBJ databases">
        <title>Deep-cultivation of Planctomycetes and their phenomic and genomic characterization uncovers novel biology.</title>
        <authorList>
            <person name="Wiegand S."/>
            <person name="Jogler M."/>
            <person name="Boedeker C."/>
            <person name="Pinto D."/>
            <person name="Vollmers J."/>
            <person name="Rivas-Marin E."/>
            <person name="Kohn T."/>
            <person name="Peeters S.H."/>
            <person name="Heuer A."/>
            <person name="Rast P."/>
            <person name="Oberbeckmann S."/>
            <person name="Bunk B."/>
            <person name="Jeske O."/>
            <person name="Meyerdierks A."/>
            <person name="Storesund J.E."/>
            <person name="Kallscheuer N."/>
            <person name="Luecker S."/>
            <person name="Lage O.M."/>
            <person name="Pohl T."/>
            <person name="Merkel B.J."/>
            <person name="Hornburger P."/>
            <person name="Mueller R.-W."/>
            <person name="Bruemmer F."/>
            <person name="Labrenz M."/>
            <person name="Spormann A.M."/>
            <person name="Op den Camp H."/>
            <person name="Overmann J."/>
            <person name="Amann R."/>
            <person name="Jetten M.S.M."/>
            <person name="Mascher T."/>
            <person name="Medema M.H."/>
            <person name="Devos D.P."/>
            <person name="Kaster A.-K."/>
            <person name="Ovreas L."/>
            <person name="Rohde M."/>
            <person name="Galperin M.Y."/>
            <person name="Jogler C."/>
        </authorList>
    </citation>
    <scope>NUCLEOTIDE SEQUENCE [LARGE SCALE GENOMIC DNA]</scope>
    <source>
        <strain evidence="1 2">HG15A2</strain>
    </source>
</reference>